<keyword evidence="2 6" id="KW-0699">rRNA-binding</keyword>
<dbReference type="GO" id="GO:1990904">
    <property type="term" value="C:ribonucleoprotein complex"/>
    <property type="evidence" value="ECO:0007669"/>
    <property type="project" value="UniProtKB-KW"/>
</dbReference>
<dbReference type="FunFam" id="3.30.70.330:FF:000001">
    <property type="entry name" value="50S ribosomal protein L23"/>
    <property type="match status" value="1"/>
</dbReference>
<keyword evidence="3 6" id="KW-0694">RNA-binding</keyword>
<comment type="similarity">
    <text evidence="1 6">Belongs to the universal ribosomal protein uL23 family.</text>
</comment>
<dbReference type="InterPro" id="IPR012677">
    <property type="entry name" value="Nucleotide-bd_a/b_plait_sf"/>
</dbReference>
<dbReference type="Proteomes" id="UP000461880">
    <property type="component" value="Unassembled WGS sequence"/>
</dbReference>
<sequence>MMNARDVIIRPIVTEKSMKLNDQDNKITFEVAKGANKTQVAMAVKEIYNITPVKVNIVNVRPKTKRMGRYVGKTNAVRKAIVKLPEGQDISLFNDENK</sequence>
<evidence type="ECO:0000256" key="1">
    <source>
        <dbReference type="ARBA" id="ARBA00006700"/>
    </source>
</evidence>
<dbReference type="HAMAP" id="MF_01369_B">
    <property type="entry name" value="Ribosomal_uL23_B"/>
    <property type="match status" value="1"/>
</dbReference>
<evidence type="ECO:0000256" key="4">
    <source>
        <dbReference type="ARBA" id="ARBA00022980"/>
    </source>
</evidence>
<organism evidence="7 8">
    <name type="scientific">Stecheria intestinalis</name>
    <dbReference type="NCBI Taxonomy" id="2606630"/>
    <lineage>
        <taxon>Bacteria</taxon>
        <taxon>Bacillati</taxon>
        <taxon>Bacillota</taxon>
        <taxon>Erysipelotrichia</taxon>
        <taxon>Erysipelotrichales</taxon>
        <taxon>Erysipelotrichaceae</taxon>
        <taxon>Stecheria</taxon>
    </lineage>
</organism>
<proteinExistence type="inferred from homology"/>
<keyword evidence="4 6" id="KW-0689">Ribosomal protein</keyword>
<evidence type="ECO:0000256" key="2">
    <source>
        <dbReference type="ARBA" id="ARBA00022730"/>
    </source>
</evidence>
<comment type="subunit">
    <text evidence="6">Part of the 50S ribosomal subunit. Contacts protein L29, and trigger factor when it is bound to the ribosome.</text>
</comment>
<protein>
    <recommendedName>
        <fullName evidence="6">Large ribosomal subunit protein uL23</fullName>
    </recommendedName>
</protein>
<dbReference type="GO" id="GO:0005840">
    <property type="term" value="C:ribosome"/>
    <property type="evidence" value="ECO:0007669"/>
    <property type="project" value="UniProtKB-KW"/>
</dbReference>
<dbReference type="AlphaFoldDB" id="A0A7X2NS50"/>
<dbReference type="SUPFAM" id="SSF54189">
    <property type="entry name" value="Ribosomal proteins S24e, L23 and L15e"/>
    <property type="match status" value="1"/>
</dbReference>
<comment type="caution">
    <text evidence="7">The sequence shown here is derived from an EMBL/GenBank/DDBJ whole genome shotgun (WGS) entry which is preliminary data.</text>
</comment>
<accession>A0A7X2NS50</accession>
<dbReference type="InterPro" id="IPR012678">
    <property type="entry name" value="Ribosomal_uL23/eL15/eS24_sf"/>
</dbReference>
<evidence type="ECO:0000313" key="7">
    <source>
        <dbReference type="EMBL" id="MSS58494.1"/>
    </source>
</evidence>
<evidence type="ECO:0000313" key="8">
    <source>
        <dbReference type="Proteomes" id="UP000461880"/>
    </source>
</evidence>
<dbReference type="GO" id="GO:0003735">
    <property type="term" value="F:structural constituent of ribosome"/>
    <property type="evidence" value="ECO:0007669"/>
    <property type="project" value="InterPro"/>
</dbReference>
<dbReference type="GO" id="GO:0019843">
    <property type="term" value="F:rRNA binding"/>
    <property type="evidence" value="ECO:0007669"/>
    <property type="project" value="UniProtKB-UniRule"/>
</dbReference>
<name>A0A7X2NS50_9FIRM</name>
<gene>
    <name evidence="6" type="primary">rplW</name>
    <name evidence="7" type="ORF">FYJ51_06205</name>
</gene>
<dbReference type="EMBL" id="VUMN01000012">
    <property type="protein sequence ID" value="MSS58494.1"/>
    <property type="molecule type" value="Genomic_DNA"/>
</dbReference>
<evidence type="ECO:0000256" key="6">
    <source>
        <dbReference type="HAMAP-Rule" id="MF_01369"/>
    </source>
</evidence>
<evidence type="ECO:0000256" key="3">
    <source>
        <dbReference type="ARBA" id="ARBA00022884"/>
    </source>
</evidence>
<dbReference type="Pfam" id="PF00276">
    <property type="entry name" value="Ribosomal_L23"/>
    <property type="match status" value="1"/>
</dbReference>
<evidence type="ECO:0000256" key="5">
    <source>
        <dbReference type="ARBA" id="ARBA00023274"/>
    </source>
</evidence>
<keyword evidence="8" id="KW-1185">Reference proteome</keyword>
<dbReference type="NCBIfam" id="NF004363">
    <property type="entry name" value="PRK05738.2-4"/>
    <property type="match status" value="1"/>
</dbReference>
<keyword evidence="5 6" id="KW-0687">Ribonucleoprotein</keyword>
<dbReference type="InterPro" id="IPR013025">
    <property type="entry name" value="Ribosomal_uL23-like"/>
</dbReference>
<dbReference type="PANTHER" id="PTHR11620">
    <property type="entry name" value="60S RIBOSOMAL PROTEIN L23A"/>
    <property type="match status" value="1"/>
</dbReference>
<dbReference type="Gene3D" id="3.30.70.330">
    <property type="match status" value="1"/>
</dbReference>
<dbReference type="GO" id="GO:0006412">
    <property type="term" value="P:translation"/>
    <property type="evidence" value="ECO:0007669"/>
    <property type="project" value="UniProtKB-UniRule"/>
</dbReference>
<reference evidence="7 8" key="1">
    <citation type="submission" date="2019-08" db="EMBL/GenBank/DDBJ databases">
        <title>In-depth cultivation of the pig gut microbiome towards novel bacterial diversity and tailored functional studies.</title>
        <authorList>
            <person name="Wylensek D."/>
            <person name="Hitch T.C.A."/>
            <person name="Clavel T."/>
        </authorList>
    </citation>
    <scope>NUCLEOTIDE SEQUENCE [LARGE SCALE GENOMIC DNA]</scope>
    <source>
        <strain evidence="7 8">Oil+RF-744-GAM-WT-6</strain>
    </source>
</reference>
<comment type="function">
    <text evidence="6">One of the early assembly proteins it binds 23S rRNA. One of the proteins that surrounds the polypeptide exit tunnel on the outside of the ribosome. Forms the main docking site for trigger factor binding to the ribosome.</text>
</comment>